<name>A0AAN9MAG2_CANGL</name>
<dbReference type="Proteomes" id="UP001367508">
    <property type="component" value="Unassembled WGS sequence"/>
</dbReference>
<evidence type="ECO:0000313" key="1">
    <source>
        <dbReference type="EMBL" id="KAK7350411.1"/>
    </source>
</evidence>
<dbReference type="EMBL" id="JAYMYQ010000002">
    <property type="protein sequence ID" value="KAK7350411.1"/>
    <property type="molecule type" value="Genomic_DNA"/>
</dbReference>
<reference evidence="1 2" key="1">
    <citation type="submission" date="2024-01" db="EMBL/GenBank/DDBJ databases">
        <title>The genomes of 5 underutilized Papilionoideae crops provide insights into root nodulation and disease resistanc.</title>
        <authorList>
            <person name="Jiang F."/>
        </authorList>
    </citation>
    <scope>NUCLEOTIDE SEQUENCE [LARGE SCALE GENOMIC DNA]</scope>
    <source>
        <strain evidence="1">LVBAO_FW01</strain>
        <tissue evidence="1">Leaves</tissue>
    </source>
</reference>
<dbReference type="AlphaFoldDB" id="A0AAN9MAG2"/>
<gene>
    <name evidence="1" type="ORF">VNO77_09028</name>
</gene>
<keyword evidence="2" id="KW-1185">Reference proteome</keyword>
<evidence type="ECO:0000313" key="2">
    <source>
        <dbReference type="Proteomes" id="UP001367508"/>
    </source>
</evidence>
<sequence>MKNNLIKLKDQQNSIYTAYVSLLLVLDSNSPLSPKGSTAAAESTTRNFKHGISNSGLLKSFGNINKEQQIAEANTMSTDYDRFGACTKLLFLAIIPLSRFELIVKASTLKKGKRASEEREEESLWRTEKAPFTARLPVLASRLAFVEKKEKGCGIASEFFDTSSRLSNVLGEGGLDYFHLQGLIQIRDSMQIACGL</sequence>
<comment type="caution">
    <text evidence="1">The sequence shown here is derived from an EMBL/GenBank/DDBJ whole genome shotgun (WGS) entry which is preliminary data.</text>
</comment>
<proteinExistence type="predicted"/>
<accession>A0AAN9MAG2</accession>
<protein>
    <submittedName>
        <fullName evidence="1">Uncharacterized protein</fullName>
    </submittedName>
</protein>
<organism evidence="1 2">
    <name type="scientific">Canavalia gladiata</name>
    <name type="common">Sword bean</name>
    <name type="synonym">Dolichos gladiatus</name>
    <dbReference type="NCBI Taxonomy" id="3824"/>
    <lineage>
        <taxon>Eukaryota</taxon>
        <taxon>Viridiplantae</taxon>
        <taxon>Streptophyta</taxon>
        <taxon>Embryophyta</taxon>
        <taxon>Tracheophyta</taxon>
        <taxon>Spermatophyta</taxon>
        <taxon>Magnoliopsida</taxon>
        <taxon>eudicotyledons</taxon>
        <taxon>Gunneridae</taxon>
        <taxon>Pentapetalae</taxon>
        <taxon>rosids</taxon>
        <taxon>fabids</taxon>
        <taxon>Fabales</taxon>
        <taxon>Fabaceae</taxon>
        <taxon>Papilionoideae</taxon>
        <taxon>50 kb inversion clade</taxon>
        <taxon>NPAAA clade</taxon>
        <taxon>indigoferoid/millettioid clade</taxon>
        <taxon>Phaseoleae</taxon>
        <taxon>Canavalia</taxon>
    </lineage>
</organism>